<dbReference type="SUPFAM" id="SSF52540">
    <property type="entry name" value="P-loop containing nucleoside triphosphate hydrolases"/>
    <property type="match status" value="1"/>
</dbReference>
<evidence type="ECO:0000313" key="3">
    <source>
        <dbReference type="Proteomes" id="UP000184196"/>
    </source>
</evidence>
<protein>
    <submittedName>
        <fullName evidence="2">Nicotinamide riboside kinase</fullName>
    </submittedName>
</protein>
<accession>A0A1M4XZM5</accession>
<dbReference type="InterPro" id="IPR038727">
    <property type="entry name" value="NadR/Ttd14_AAA_dom"/>
</dbReference>
<dbReference type="AlphaFoldDB" id="A0A1M4XZM5"/>
<evidence type="ECO:0000259" key="1">
    <source>
        <dbReference type="Pfam" id="PF13521"/>
    </source>
</evidence>
<sequence length="195" mass="21799">MAKRIAITGAHGAGKTTLAKILSETLGLPLITERARVVARNMGIEHCRELIGNPVLALEFQEKVLEAQIRAQSEHPDGFVSDRSTLDCLAYLRLYLGAKVQDMSSYFYRARFHAWRKLDLLIYVPPAREVVPDGFRLENHAGQIDTIITDEVSFAEKHGLHVVRLKRKSVEDRASEVLAYLQEIVGPFASEMTAG</sequence>
<dbReference type="RefSeq" id="WP_073164165.1">
    <property type="nucleotide sequence ID" value="NZ_FQUW01000012.1"/>
</dbReference>
<organism evidence="2 3">
    <name type="scientific">Desulfofundulus australicus DSM 11792</name>
    <dbReference type="NCBI Taxonomy" id="1121425"/>
    <lineage>
        <taxon>Bacteria</taxon>
        <taxon>Bacillati</taxon>
        <taxon>Bacillota</taxon>
        <taxon>Clostridia</taxon>
        <taxon>Eubacteriales</taxon>
        <taxon>Peptococcaceae</taxon>
        <taxon>Desulfofundulus</taxon>
    </lineage>
</organism>
<dbReference type="InterPro" id="IPR027417">
    <property type="entry name" value="P-loop_NTPase"/>
</dbReference>
<dbReference type="Gene3D" id="3.40.50.300">
    <property type="entry name" value="P-loop containing nucleotide triphosphate hydrolases"/>
    <property type="match status" value="1"/>
</dbReference>
<reference evidence="3" key="1">
    <citation type="submission" date="2016-11" db="EMBL/GenBank/DDBJ databases">
        <authorList>
            <person name="Varghese N."/>
            <person name="Submissions S."/>
        </authorList>
    </citation>
    <scope>NUCLEOTIDE SEQUENCE [LARGE SCALE GENOMIC DNA]</scope>
    <source>
        <strain evidence="3">DSM 11792</strain>
    </source>
</reference>
<keyword evidence="2" id="KW-0418">Kinase</keyword>
<dbReference type="EMBL" id="FQUW01000012">
    <property type="protein sequence ID" value="SHE98786.1"/>
    <property type="molecule type" value="Genomic_DNA"/>
</dbReference>
<name>A0A1M4XZM5_9FIRM</name>
<proteinExistence type="predicted"/>
<dbReference type="Pfam" id="PF13521">
    <property type="entry name" value="AAA_28"/>
    <property type="match status" value="1"/>
</dbReference>
<evidence type="ECO:0000313" key="2">
    <source>
        <dbReference type="EMBL" id="SHE98786.1"/>
    </source>
</evidence>
<dbReference type="Proteomes" id="UP000184196">
    <property type="component" value="Unassembled WGS sequence"/>
</dbReference>
<dbReference type="GO" id="GO:0016301">
    <property type="term" value="F:kinase activity"/>
    <property type="evidence" value="ECO:0007669"/>
    <property type="project" value="UniProtKB-KW"/>
</dbReference>
<gene>
    <name evidence="2" type="ORF">SAMN02745218_01223</name>
</gene>
<feature type="domain" description="NadR/Ttd14 AAA" evidence="1">
    <location>
        <begin position="4"/>
        <end position="173"/>
    </location>
</feature>
<keyword evidence="3" id="KW-1185">Reference proteome</keyword>
<keyword evidence="2" id="KW-0808">Transferase</keyword>